<comment type="caution">
    <text evidence="4">The sequence shown here is derived from an EMBL/GenBank/DDBJ whole genome shotgun (WGS) entry which is preliminary data.</text>
</comment>
<comment type="PTM">
    <text evidence="1">Topaquinone (TPQ) is generated by copper-dependent autoxidation of a specific tyrosyl residue.</text>
</comment>
<reference evidence="5" key="1">
    <citation type="submission" date="2023-07" db="EMBL/GenBank/DDBJ databases">
        <title>Myceligenerans salitolerans sp. nov., a halotolerant actinomycete isolated from a salt lake in Xinjiang, China.</title>
        <authorList>
            <person name="Guan T."/>
        </authorList>
    </citation>
    <scope>NUCLEOTIDE SEQUENCE [LARGE SCALE GENOMIC DNA]</scope>
    <source>
        <strain evidence="5">XHU 5031</strain>
    </source>
</reference>
<dbReference type="InterPro" id="IPR000269">
    <property type="entry name" value="Cu_amine_oxidase"/>
</dbReference>
<dbReference type="SUPFAM" id="SSF49998">
    <property type="entry name" value="Amine oxidase catalytic domain"/>
    <property type="match status" value="1"/>
</dbReference>
<keyword evidence="1" id="KW-0479">Metal-binding</keyword>
<keyword evidence="5" id="KW-1185">Reference proteome</keyword>
<keyword evidence="1" id="KW-0186">Copper</keyword>
<dbReference type="EMBL" id="JAFMPK010000027">
    <property type="protein sequence ID" value="MBO0608648.1"/>
    <property type="molecule type" value="Genomic_DNA"/>
</dbReference>
<feature type="domain" description="Copper amine oxidase catalytic" evidence="3">
    <location>
        <begin position="64"/>
        <end position="424"/>
    </location>
</feature>
<evidence type="ECO:0000313" key="5">
    <source>
        <dbReference type="Proteomes" id="UP000664617"/>
    </source>
</evidence>
<dbReference type="Proteomes" id="UP000664617">
    <property type="component" value="Unassembled WGS sequence"/>
</dbReference>
<comment type="cofactor">
    <cofactor evidence="1">
        <name>Cu cation</name>
        <dbReference type="ChEBI" id="CHEBI:23378"/>
    </cofactor>
    <text evidence="1">Contains 1 topaquinone per subunit.</text>
</comment>
<accession>A0ABS3I6Q7</accession>
<dbReference type="Gene3D" id="2.70.98.20">
    <property type="entry name" value="Copper amine oxidase, catalytic domain"/>
    <property type="match status" value="1"/>
</dbReference>
<evidence type="ECO:0000313" key="4">
    <source>
        <dbReference type="EMBL" id="MBO0608648.1"/>
    </source>
</evidence>
<dbReference type="EC" id="1.4.3.-" evidence="1"/>
<keyword evidence="1" id="KW-0560">Oxidoreductase</keyword>
<keyword evidence="1" id="KW-0801">TPQ</keyword>
<feature type="region of interest" description="Disordered" evidence="2">
    <location>
        <begin position="423"/>
        <end position="445"/>
    </location>
</feature>
<gene>
    <name evidence="4" type="ORF">J0911_06330</name>
</gene>
<evidence type="ECO:0000256" key="2">
    <source>
        <dbReference type="SAM" id="MobiDB-lite"/>
    </source>
</evidence>
<protein>
    <recommendedName>
        <fullName evidence="1">Amine oxidase</fullName>
        <ecNumber evidence="1">1.4.3.-</ecNumber>
    </recommendedName>
</protein>
<dbReference type="Pfam" id="PF01179">
    <property type="entry name" value="Cu_amine_oxid"/>
    <property type="match status" value="1"/>
</dbReference>
<proteinExistence type="inferred from homology"/>
<organism evidence="4 5">
    <name type="scientific">Myceligenerans salitolerans</name>
    <dbReference type="NCBI Taxonomy" id="1230528"/>
    <lineage>
        <taxon>Bacteria</taxon>
        <taxon>Bacillati</taxon>
        <taxon>Actinomycetota</taxon>
        <taxon>Actinomycetes</taxon>
        <taxon>Micrococcales</taxon>
        <taxon>Promicromonosporaceae</taxon>
        <taxon>Myceligenerans</taxon>
    </lineage>
</organism>
<evidence type="ECO:0000256" key="1">
    <source>
        <dbReference type="RuleBase" id="RU000672"/>
    </source>
</evidence>
<dbReference type="PANTHER" id="PTHR10638">
    <property type="entry name" value="COPPER AMINE OXIDASE"/>
    <property type="match status" value="1"/>
</dbReference>
<dbReference type="InterPro" id="IPR015798">
    <property type="entry name" value="Cu_amine_oxidase_C"/>
</dbReference>
<dbReference type="InterPro" id="IPR036460">
    <property type="entry name" value="Cu_amine_oxidase_C_sf"/>
</dbReference>
<name>A0ABS3I6Q7_9MICO</name>
<evidence type="ECO:0000259" key="3">
    <source>
        <dbReference type="Pfam" id="PF01179"/>
    </source>
</evidence>
<sequence length="445" mass="47395">MVAVMVVCLAAIAAVAITLLVVSAGATTGGERAPRAGAVSSAAVEEPECAENAPITQVLSSGSAWTMCWRVDHNTGLVLEDVTFAPAGHKQMQVLASLTIGQLEVPYDTGVRTTEDITAQGFGGRSMLTLGEKSCGGERVTADVPLVGDGSVGGVETREVLCRETVDGGIAYHATADTPGAEAVVERRTDLRLSTVSKVGWYEYVTQYTFGADGSITPELGATGDLSPADYTDKAHGWAVGEGDHHHAASHSHNAVWKVHWALGGRGGQRVEQYDARDTDEMGPKSRVVAGSLQAIEREGTREMGNRRWWRVLNPARLNEDGHPVSYEIGLGASSSFTFTRDDGHEHGGYDIAFTEATDCQLFATANRDGHCGRGVPDYVSDREVLDDVVAWVAVGFHHVPRDEDQSPMESHWQGFTMIPRDVTATRPDVPPGHESVNGSPPPAG</sequence>
<comment type="similarity">
    <text evidence="1">Belongs to the copper/topaquinone oxidase family.</text>
</comment>